<proteinExistence type="predicted"/>
<keyword evidence="5" id="KW-0805">Transcription regulation</keyword>
<evidence type="ECO:0000256" key="8">
    <source>
        <dbReference type="ARBA" id="ARBA00023242"/>
    </source>
</evidence>
<keyword evidence="13" id="KW-1185">Reference proteome</keyword>
<reference evidence="12" key="2">
    <citation type="submission" date="2024-08" db="UniProtKB">
        <authorList>
            <consortium name="EnsemblMetazoa"/>
        </authorList>
    </citation>
    <scope>IDENTIFICATION</scope>
</reference>
<dbReference type="GO" id="GO:0008270">
    <property type="term" value="F:zinc ion binding"/>
    <property type="evidence" value="ECO:0007669"/>
    <property type="project" value="UniProtKB-KW"/>
</dbReference>
<evidence type="ECO:0000256" key="2">
    <source>
        <dbReference type="ARBA" id="ARBA00022723"/>
    </source>
</evidence>
<keyword evidence="6" id="KW-0238">DNA-binding</keyword>
<feature type="compositionally biased region" description="Polar residues" evidence="10">
    <location>
        <begin position="380"/>
        <end position="394"/>
    </location>
</feature>
<keyword evidence="7" id="KW-0804">Transcription</keyword>
<evidence type="ECO:0000256" key="4">
    <source>
        <dbReference type="ARBA" id="ARBA00022833"/>
    </source>
</evidence>
<dbReference type="CDD" id="cd00202">
    <property type="entry name" value="ZnF_GATA"/>
    <property type="match status" value="1"/>
</dbReference>
<feature type="region of interest" description="Disordered" evidence="10">
    <location>
        <begin position="1"/>
        <end position="58"/>
    </location>
</feature>
<evidence type="ECO:0000256" key="1">
    <source>
        <dbReference type="ARBA" id="ARBA00004123"/>
    </source>
</evidence>
<dbReference type="PANTHER" id="PTHR10071:SF281">
    <property type="entry name" value="BOX A-BINDING FACTOR-RELATED"/>
    <property type="match status" value="1"/>
</dbReference>
<dbReference type="Gene3D" id="3.30.50.10">
    <property type="entry name" value="Erythroid Transcription Factor GATA-1, subunit A"/>
    <property type="match status" value="1"/>
</dbReference>
<evidence type="ECO:0000256" key="6">
    <source>
        <dbReference type="ARBA" id="ARBA00023125"/>
    </source>
</evidence>
<dbReference type="AlphaFoldDB" id="A0AAR5Q1P5"/>
<feature type="region of interest" description="Disordered" evidence="10">
    <location>
        <begin position="364"/>
        <end position="398"/>
    </location>
</feature>
<dbReference type="Proteomes" id="UP000019118">
    <property type="component" value="Unassembled WGS sequence"/>
</dbReference>
<dbReference type="FunFam" id="3.30.50.10:FF:000032">
    <property type="entry name" value="Transcription factor GATA-3"/>
    <property type="match status" value="1"/>
</dbReference>
<dbReference type="PROSITE" id="PS50114">
    <property type="entry name" value="GATA_ZN_FINGER_2"/>
    <property type="match status" value="1"/>
</dbReference>
<protein>
    <recommendedName>
        <fullName evidence="11">GATA-type domain-containing protein</fullName>
    </recommendedName>
</protein>
<evidence type="ECO:0000313" key="12">
    <source>
        <dbReference type="EnsemblMetazoa" id="XP_019767155.1"/>
    </source>
</evidence>
<keyword evidence="8" id="KW-0539">Nucleus</keyword>
<dbReference type="GO" id="GO:0000978">
    <property type="term" value="F:RNA polymerase II cis-regulatory region sequence-specific DNA binding"/>
    <property type="evidence" value="ECO:0007669"/>
    <property type="project" value="TreeGrafter"/>
</dbReference>
<keyword evidence="2" id="KW-0479">Metal-binding</keyword>
<evidence type="ECO:0000256" key="10">
    <source>
        <dbReference type="SAM" id="MobiDB-lite"/>
    </source>
</evidence>
<evidence type="ECO:0000256" key="7">
    <source>
        <dbReference type="ARBA" id="ARBA00023163"/>
    </source>
</evidence>
<keyword evidence="4" id="KW-0862">Zinc</keyword>
<dbReference type="GO" id="GO:0000981">
    <property type="term" value="F:DNA-binding transcription factor activity, RNA polymerase II-specific"/>
    <property type="evidence" value="ECO:0007669"/>
    <property type="project" value="TreeGrafter"/>
</dbReference>
<accession>A0AAR5Q1P5</accession>
<evidence type="ECO:0000259" key="11">
    <source>
        <dbReference type="PROSITE" id="PS50114"/>
    </source>
</evidence>
<feature type="region of interest" description="Disordered" evidence="10">
    <location>
        <begin position="455"/>
        <end position="475"/>
    </location>
</feature>
<feature type="region of interest" description="Disordered" evidence="10">
    <location>
        <begin position="81"/>
        <end position="123"/>
    </location>
</feature>
<evidence type="ECO:0000256" key="3">
    <source>
        <dbReference type="ARBA" id="ARBA00022771"/>
    </source>
</evidence>
<dbReference type="GO" id="GO:0045165">
    <property type="term" value="P:cell fate commitment"/>
    <property type="evidence" value="ECO:0007669"/>
    <property type="project" value="TreeGrafter"/>
</dbReference>
<evidence type="ECO:0000256" key="9">
    <source>
        <dbReference type="PROSITE-ProRule" id="PRU00094"/>
    </source>
</evidence>
<dbReference type="GO" id="GO:0000122">
    <property type="term" value="P:negative regulation of transcription by RNA polymerase II"/>
    <property type="evidence" value="ECO:0007669"/>
    <property type="project" value="TreeGrafter"/>
</dbReference>
<dbReference type="InterPro" id="IPR039355">
    <property type="entry name" value="Transcription_factor_GATA"/>
</dbReference>
<dbReference type="InterPro" id="IPR000679">
    <property type="entry name" value="Znf_GATA"/>
</dbReference>
<name>A0AAR5Q1P5_DENPD</name>
<reference evidence="13" key="1">
    <citation type="journal article" date="2013" name="Genome Biol.">
        <title>Draft genome of the mountain pine beetle, Dendroctonus ponderosae Hopkins, a major forest pest.</title>
        <authorList>
            <person name="Keeling C.I."/>
            <person name="Yuen M.M."/>
            <person name="Liao N.Y."/>
            <person name="Docking T.R."/>
            <person name="Chan S.K."/>
            <person name="Taylor G.A."/>
            <person name="Palmquist D.L."/>
            <person name="Jackman S.D."/>
            <person name="Nguyen A."/>
            <person name="Li M."/>
            <person name="Henderson H."/>
            <person name="Janes J.K."/>
            <person name="Zhao Y."/>
            <person name="Pandoh P."/>
            <person name="Moore R."/>
            <person name="Sperling F.A."/>
            <person name="Huber D.P."/>
            <person name="Birol I."/>
            <person name="Jones S.J."/>
            <person name="Bohlmann J."/>
        </authorList>
    </citation>
    <scope>NUCLEOTIDE SEQUENCE</scope>
</reference>
<dbReference type="InterPro" id="IPR013088">
    <property type="entry name" value="Znf_NHR/GATA"/>
</dbReference>
<evidence type="ECO:0000313" key="13">
    <source>
        <dbReference type="Proteomes" id="UP000019118"/>
    </source>
</evidence>
<dbReference type="SMART" id="SM00401">
    <property type="entry name" value="ZnF_GATA"/>
    <property type="match status" value="1"/>
</dbReference>
<dbReference type="GO" id="GO:0005634">
    <property type="term" value="C:nucleus"/>
    <property type="evidence" value="ECO:0007669"/>
    <property type="project" value="UniProtKB-SubCell"/>
</dbReference>
<feature type="domain" description="GATA-type" evidence="11">
    <location>
        <begin position="319"/>
        <end position="372"/>
    </location>
</feature>
<evidence type="ECO:0000256" key="5">
    <source>
        <dbReference type="ARBA" id="ARBA00023015"/>
    </source>
</evidence>
<keyword evidence="3 9" id="KW-0863">Zinc-finger</keyword>
<sequence>MKTKPAYQRLYGVQYGDEQQQCATPYSPASHHEGAERSPAASRSATPLEFTTYPTTDVDQDNYQTLNLIRGENEAMFRFDEMPLEGDPPGTLLQLGAPQGPSNGASPHDSESPSPGSPHRGLAFASLSMQPDTHTILEPAGAQLTQLTSHISYTGGLESNGAAGTSIFARNYNTPTMHYYSGTSSELHGQNQIWSSNVNTSGGVLSDPNGVSAASNASLPAFNRLSGFQNTPRPGTYSPITYQDFSYADPTGYNISPAATPRNRMSAAGTLSAMAAEPGTGGVPDYYKNYYGYNGAARTPMPPTVITEEKSSRRLSASRRAGLTCTNCQTAQTSLWRRNAHGEPVCNACGLYYKLHMVARPLSMKKDTIQTRKRKPKGSKSGQANGNPASNRAGLNNRGKSAVKMENNSLDSFNLSHLQQTSNFVYPTQPHVKLSPYSSHSPQNLAHDYYGTMLPQTATPSPQSHSSDLHCDSPHSPLLINNNNNHTKISEHNLDRVSVVSLTK</sequence>
<dbReference type="EnsemblMetazoa" id="XM_019911596.1">
    <property type="protein sequence ID" value="XP_019767155.1"/>
    <property type="gene ID" value="LOC109542390"/>
</dbReference>
<organism evidence="12 13">
    <name type="scientific">Dendroctonus ponderosae</name>
    <name type="common">Mountain pine beetle</name>
    <dbReference type="NCBI Taxonomy" id="77166"/>
    <lineage>
        <taxon>Eukaryota</taxon>
        <taxon>Metazoa</taxon>
        <taxon>Ecdysozoa</taxon>
        <taxon>Arthropoda</taxon>
        <taxon>Hexapoda</taxon>
        <taxon>Insecta</taxon>
        <taxon>Pterygota</taxon>
        <taxon>Neoptera</taxon>
        <taxon>Endopterygota</taxon>
        <taxon>Coleoptera</taxon>
        <taxon>Polyphaga</taxon>
        <taxon>Cucujiformia</taxon>
        <taxon>Curculionidae</taxon>
        <taxon>Scolytinae</taxon>
        <taxon>Dendroctonus</taxon>
    </lineage>
</organism>
<comment type="subcellular location">
    <subcellularLocation>
        <location evidence="1">Nucleus</location>
    </subcellularLocation>
</comment>
<feature type="compositionally biased region" description="Polar residues" evidence="10">
    <location>
        <begin position="455"/>
        <end position="466"/>
    </location>
</feature>
<dbReference type="Pfam" id="PF00320">
    <property type="entry name" value="GATA"/>
    <property type="match status" value="1"/>
</dbReference>
<dbReference type="PRINTS" id="PR00619">
    <property type="entry name" value="GATAZNFINGER"/>
</dbReference>
<dbReference type="PROSITE" id="PS00344">
    <property type="entry name" value="GATA_ZN_FINGER_1"/>
    <property type="match status" value="1"/>
</dbReference>
<dbReference type="SUPFAM" id="SSF57716">
    <property type="entry name" value="Glucocorticoid receptor-like (DNA-binding domain)"/>
    <property type="match status" value="1"/>
</dbReference>
<dbReference type="GO" id="GO:0045944">
    <property type="term" value="P:positive regulation of transcription by RNA polymerase II"/>
    <property type="evidence" value="ECO:0007669"/>
    <property type="project" value="TreeGrafter"/>
</dbReference>
<dbReference type="PANTHER" id="PTHR10071">
    <property type="entry name" value="TRANSCRIPTION FACTOR GATA FAMILY MEMBER"/>
    <property type="match status" value="1"/>
</dbReference>